<protein>
    <submittedName>
        <fullName evidence="1">Uncharacterized protein</fullName>
    </submittedName>
</protein>
<proteinExistence type="predicted"/>
<evidence type="ECO:0000313" key="1">
    <source>
        <dbReference type="EMBL" id="MDT0414715.1"/>
    </source>
</evidence>
<dbReference type="AlphaFoldDB" id="A0ABD5DZT2"/>
<dbReference type="RefSeq" id="WP_234019124.1">
    <property type="nucleotide sequence ID" value="NZ_JAVRER010000005.1"/>
</dbReference>
<dbReference type="Proteomes" id="UP001183607">
    <property type="component" value="Unassembled WGS sequence"/>
</dbReference>
<accession>A0ABD5DZT2</accession>
<name>A0ABD5DZT2_9ACTN</name>
<evidence type="ECO:0000313" key="2">
    <source>
        <dbReference type="Proteomes" id="UP001183607"/>
    </source>
</evidence>
<comment type="caution">
    <text evidence="1">The sequence shown here is derived from an EMBL/GenBank/DDBJ whole genome shotgun (WGS) entry which is preliminary data.</text>
</comment>
<organism evidence="1 2">
    <name type="scientific">Streptomyces evansiae</name>
    <dbReference type="NCBI Taxonomy" id="3075535"/>
    <lineage>
        <taxon>Bacteria</taxon>
        <taxon>Bacillati</taxon>
        <taxon>Actinomycetota</taxon>
        <taxon>Actinomycetes</taxon>
        <taxon>Kitasatosporales</taxon>
        <taxon>Streptomycetaceae</taxon>
        <taxon>Streptomyces</taxon>
    </lineage>
</organism>
<dbReference type="EMBL" id="JAVRER010000005">
    <property type="protein sequence ID" value="MDT0414715.1"/>
    <property type="molecule type" value="Genomic_DNA"/>
</dbReference>
<gene>
    <name evidence="1" type="ORF">RM574_04360</name>
</gene>
<reference evidence="2" key="1">
    <citation type="submission" date="2023-07" db="EMBL/GenBank/DDBJ databases">
        <title>30 novel species of actinomycetes from the DSMZ collection.</title>
        <authorList>
            <person name="Nouioui I."/>
        </authorList>
    </citation>
    <scope>NUCLEOTIDE SEQUENCE [LARGE SCALE GENOMIC DNA]</scope>
    <source>
        <strain evidence="2">DSM 41982</strain>
    </source>
</reference>
<sequence length="206" mass="22130">MTSSPRPLPEQAYPGEGREMERLLSAPVLLPSDQEQAAHEMDLAAALVLAMPTAAASLDLLVNNGDIHPEGALVFGALLYLADHRDACQFWLQFAAGAGSYTAASLLSLLHRSLAELRDAEVWRRAAEALATGRGQAPRIADTADKLLPEHVRADIINRCHEGLDVRLPPRLAAIIHQLPVDSDDPEYGEVPQVKAGLTRRLAAAG</sequence>